<dbReference type="InterPro" id="IPR018200">
    <property type="entry name" value="USP_CS"/>
</dbReference>
<dbReference type="EMBL" id="GECZ01025085">
    <property type="protein sequence ID" value="JAS44684.1"/>
    <property type="molecule type" value="Transcribed_RNA"/>
</dbReference>
<dbReference type="GO" id="GO:0005634">
    <property type="term" value="C:nucleus"/>
    <property type="evidence" value="ECO:0007669"/>
    <property type="project" value="TreeGrafter"/>
</dbReference>
<dbReference type="CDD" id="cd02662">
    <property type="entry name" value="Peptidase_C19F"/>
    <property type="match status" value="1"/>
</dbReference>
<feature type="transmembrane region" description="Helical" evidence="9">
    <location>
        <begin position="20"/>
        <end position="39"/>
    </location>
</feature>
<keyword evidence="7" id="KW-0788">Thiol protease</keyword>
<evidence type="ECO:0000256" key="8">
    <source>
        <dbReference type="SAM" id="MobiDB-lite"/>
    </source>
</evidence>
<gene>
    <name evidence="11" type="ORF">g.40443</name>
</gene>
<feature type="domain" description="USP" evidence="10">
    <location>
        <begin position="51"/>
        <end position="480"/>
    </location>
</feature>
<comment type="similarity">
    <text evidence="2">Belongs to the peptidase C19 family.</text>
</comment>
<keyword evidence="6" id="KW-0378">Hydrolase</keyword>
<keyword evidence="5" id="KW-0833">Ubl conjugation pathway</keyword>
<dbReference type="AlphaFoldDB" id="A0A1B6F3D3"/>
<protein>
    <recommendedName>
        <fullName evidence="3">ubiquitinyl hydrolase 1</fullName>
        <ecNumber evidence="3">3.4.19.12</ecNumber>
    </recommendedName>
</protein>
<evidence type="ECO:0000256" key="9">
    <source>
        <dbReference type="SAM" id="Phobius"/>
    </source>
</evidence>
<keyword evidence="9" id="KW-0472">Membrane</keyword>
<dbReference type="PROSITE" id="PS50235">
    <property type="entry name" value="USP_3"/>
    <property type="match status" value="1"/>
</dbReference>
<evidence type="ECO:0000256" key="1">
    <source>
        <dbReference type="ARBA" id="ARBA00000707"/>
    </source>
</evidence>
<dbReference type="Gene3D" id="3.90.70.10">
    <property type="entry name" value="Cysteine proteinases"/>
    <property type="match status" value="1"/>
</dbReference>
<reference evidence="11" key="1">
    <citation type="submission" date="2015-11" db="EMBL/GenBank/DDBJ databases">
        <title>De novo transcriptome assembly of four potential Pierce s Disease insect vectors from Arizona vineyards.</title>
        <authorList>
            <person name="Tassone E.E."/>
        </authorList>
    </citation>
    <scope>NUCLEOTIDE SEQUENCE</scope>
</reference>
<name>A0A1B6F3D3_9HEMI</name>
<evidence type="ECO:0000256" key="4">
    <source>
        <dbReference type="ARBA" id="ARBA00022670"/>
    </source>
</evidence>
<dbReference type="GO" id="GO:0004843">
    <property type="term" value="F:cysteine-type deubiquitinase activity"/>
    <property type="evidence" value="ECO:0007669"/>
    <property type="project" value="UniProtKB-EC"/>
</dbReference>
<feature type="compositionally biased region" description="Polar residues" evidence="8">
    <location>
        <begin position="183"/>
        <end position="208"/>
    </location>
</feature>
<dbReference type="PANTHER" id="PTHR24006:SF888">
    <property type="entry name" value="UBIQUITIN CARBOXYL-TERMINAL HYDROLASE 30"/>
    <property type="match status" value="1"/>
</dbReference>
<organism evidence="11">
    <name type="scientific">Cuerna arida</name>
    <dbReference type="NCBI Taxonomy" id="1464854"/>
    <lineage>
        <taxon>Eukaryota</taxon>
        <taxon>Metazoa</taxon>
        <taxon>Ecdysozoa</taxon>
        <taxon>Arthropoda</taxon>
        <taxon>Hexapoda</taxon>
        <taxon>Insecta</taxon>
        <taxon>Pterygota</taxon>
        <taxon>Neoptera</taxon>
        <taxon>Paraneoptera</taxon>
        <taxon>Hemiptera</taxon>
        <taxon>Auchenorrhyncha</taxon>
        <taxon>Membracoidea</taxon>
        <taxon>Cicadellidae</taxon>
        <taxon>Cicadellinae</taxon>
        <taxon>Proconiini</taxon>
        <taxon>Cuerna</taxon>
    </lineage>
</organism>
<evidence type="ECO:0000256" key="2">
    <source>
        <dbReference type="ARBA" id="ARBA00009085"/>
    </source>
</evidence>
<sequence length="485" mass="54677">MLSFVNVQDKIFNMDREQIVILAGVTLCALSIGAFIFWGPNPRPRRRGAIVGLQNLGFTCFLNTLLQSLASCVLFMDWLESCRDQGRVASTLHYLLKVLSSERSKLPESVEDPLDPTELIVALLEHGWSFASGEQDAHELYHLLMTTLEEEAHKAIPVDGGLLDSLEPQQEEKMLPESPGDMSENNLKTSHNQSNHVLNQPSGDSLEQSPSYSSETPCSSELRLLNKHEDIFTRKAMPKYDCNRNYQASPFCGLLTSQLQCVTCGFKSVLKYDKFDSLSLHLPEEERIRYTLIELLENFTRTEAVTGVACEGCNKGRDPDLPAVTATSLKSVSIGKLPKSLCLHVQRTSMGKNGDPYKRREYVLFPEFLVMDRYTQNSIMKEQKVKDEIQVADEDKEITLPSFTPREDGSWTHLYRLKAVVVHSGSAKSGHFVTYRRGPLNSSSRHRSDRWYLTSDEVVKETTLLEVCQAAAYMLFYERSAVSAT</sequence>
<proteinExistence type="inferred from homology"/>
<dbReference type="SUPFAM" id="SSF54001">
    <property type="entry name" value="Cysteine proteinases"/>
    <property type="match status" value="1"/>
</dbReference>
<keyword evidence="9" id="KW-1133">Transmembrane helix</keyword>
<dbReference type="Pfam" id="PF00443">
    <property type="entry name" value="UCH"/>
    <property type="match status" value="1"/>
</dbReference>
<evidence type="ECO:0000259" key="10">
    <source>
        <dbReference type="PROSITE" id="PS50235"/>
    </source>
</evidence>
<evidence type="ECO:0000256" key="3">
    <source>
        <dbReference type="ARBA" id="ARBA00012759"/>
    </source>
</evidence>
<evidence type="ECO:0000256" key="6">
    <source>
        <dbReference type="ARBA" id="ARBA00022801"/>
    </source>
</evidence>
<evidence type="ECO:0000313" key="11">
    <source>
        <dbReference type="EMBL" id="JAS44684.1"/>
    </source>
</evidence>
<feature type="region of interest" description="Disordered" evidence="8">
    <location>
        <begin position="171"/>
        <end position="218"/>
    </location>
</feature>
<dbReference type="EC" id="3.4.19.12" evidence="3"/>
<evidence type="ECO:0000256" key="5">
    <source>
        <dbReference type="ARBA" id="ARBA00022786"/>
    </source>
</evidence>
<comment type="catalytic activity">
    <reaction evidence="1">
        <text>Thiol-dependent hydrolysis of ester, thioester, amide, peptide and isopeptide bonds formed by the C-terminal Gly of ubiquitin (a 76-residue protein attached to proteins as an intracellular targeting signal).</text>
        <dbReference type="EC" id="3.4.19.12"/>
    </reaction>
</comment>
<keyword evidence="4" id="KW-0645">Protease</keyword>
<keyword evidence="9" id="KW-0812">Transmembrane</keyword>
<dbReference type="GO" id="GO:0005829">
    <property type="term" value="C:cytosol"/>
    <property type="evidence" value="ECO:0007669"/>
    <property type="project" value="TreeGrafter"/>
</dbReference>
<dbReference type="InterPro" id="IPR050164">
    <property type="entry name" value="Peptidase_C19"/>
</dbReference>
<dbReference type="GO" id="GO:0006508">
    <property type="term" value="P:proteolysis"/>
    <property type="evidence" value="ECO:0007669"/>
    <property type="project" value="UniProtKB-KW"/>
</dbReference>
<accession>A0A1B6F3D3</accession>
<dbReference type="GO" id="GO:0016579">
    <property type="term" value="P:protein deubiquitination"/>
    <property type="evidence" value="ECO:0007669"/>
    <property type="project" value="InterPro"/>
</dbReference>
<dbReference type="PROSITE" id="PS00973">
    <property type="entry name" value="USP_2"/>
    <property type="match status" value="1"/>
</dbReference>
<feature type="compositionally biased region" description="Low complexity" evidence="8">
    <location>
        <begin position="209"/>
        <end position="218"/>
    </location>
</feature>
<dbReference type="InterPro" id="IPR001394">
    <property type="entry name" value="Peptidase_C19_UCH"/>
</dbReference>
<dbReference type="PANTHER" id="PTHR24006">
    <property type="entry name" value="UBIQUITIN CARBOXYL-TERMINAL HYDROLASE"/>
    <property type="match status" value="1"/>
</dbReference>
<dbReference type="InterPro" id="IPR038765">
    <property type="entry name" value="Papain-like_cys_pep_sf"/>
</dbReference>
<evidence type="ECO:0000256" key="7">
    <source>
        <dbReference type="ARBA" id="ARBA00022807"/>
    </source>
</evidence>
<dbReference type="InterPro" id="IPR028889">
    <property type="entry name" value="USP"/>
</dbReference>